<dbReference type="Gene3D" id="1.10.530.10">
    <property type="match status" value="1"/>
</dbReference>
<dbReference type="GO" id="GO:0042742">
    <property type="term" value="P:defense response to bacterium"/>
    <property type="evidence" value="ECO:0007669"/>
    <property type="project" value="UniProtKB-KW"/>
</dbReference>
<feature type="chain" id="PRO_5041726854" description="lysozyme" evidence="8">
    <location>
        <begin position="20"/>
        <end position="150"/>
    </location>
</feature>
<dbReference type="EC" id="3.2.1.17" evidence="3"/>
<evidence type="ECO:0000256" key="4">
    <source>
        <dbReference type="ARBA" id="ARBA00022638"/>
    </source>
</evidence>
<dbReference type="InterPro" id="IPR019799">
    <property type="entry name" value="Glyco_hydro_22_CS"/>
</dbReference>
<dbReference type="SUPFAM" id="SSF53955">
    <property type="entry name" value="Lysozyme-like"/>
    <property type="match status" value="1"/>
</dbReference>
<dbReference type="GO" id="GO:0003796">
    <property type="term" value="F:lysozyme activity"/>
    <property type="evidence" value="ECO:0007669"/>
    <property type="project" value="UniProtKB-EC"/>
</dbReference>
<dbReference type="InterPro" id="IPR001916">
    <property type="entry name" value="Glyco_hydro_22"/>
</dbReference>
<sequence>MKGFAAFVLCLSLISVAHGKVYERCELARTLLNTYGFSRSTLGDWVCLVKHESSYNTAAKGGPNGGSGVTSGSYDWGLFQVNDYYWCYVSTNPAYNDCNVNCANLLDDNIADDVACAKKIHGRHGFDAWYGWINNCKGTNTESWVSDCGV</sequence>
<dbReference type="InterPro" id="IPR000974">
    <property type="entry name" value="Glyco_hydro_22_lys"/>
</dbReference>
<evidence type="ECO:0000256" key="2">
    <source>
        <dbReference type="ARBA" id="ARBA00010859"/>
    </source>
</evidence>
<keyword evidence="4" id="KW-0081">Bacteriolytic enzyme</keyword>
<evidence type="ECO:0000313" key="10">
    <source>
        <dbReference type="EMBL" id="KAK2705899.1"/>
    </source>
</evidence>
<comment type="similarity">
    <text evidence="2 7">Belongs to the glycosyl hydrolase 22 family.</text>
</comment>
<dbReference type="SMART" id="SM00263">
    <property type="entry name" value="LYZ1"/>
    <property type="match status" value="1"/>
</dbReference>
<evidence type="ECO:0000256" key="3">
    <source>
        <dbReference type="ARBA" id="ARBA00012732"/>
    </source>
</evidence>
<keyword evidence="6" id="KW-0378">Hydrolase</keyword>
<keyword evidence="8" id="KW-0732">Signal</keyword>
<evidence type="ECO:0000256" key="7">
    <source>
        <dbReference type="RuleBase" id="RU004440"/>
    </source>
</evidence>
<organism evidence="10 11">
    <name type="scientific">Artemia franciscana</name>
    <name type="common">Brine shrimp</name>
    <name type="synonym">Artemia sanfranciscana</name>
    <dbReference type="NCBI Taxonomy" id="6661"/>
    <lineage>
        <taxon>Eukaryota</taxon>
        <taxon>Metazoa</taxon>
        <taxon>Ecdysozoa</taxon>
        <taxon>Arthropoda</taxon>
        <taxon>Crustacea</taxon>
        <taxon>Branchiopoda</taxon>
        <taxon>Anostraca</taxon>
        <taxon>Artemiidae</taxon>
        <taxon>Artemia</taxon>
    </lineage>
</organism>
<accession>A0AA88KXI5</accession>
<dbReference type="EMBL" id="JAVRJZ010000020">
    <property type="protein sequence ID" value="KAK2705899.1"/>
    <property type="molecule type" value="Genomic_DNA"/>
</dbReference>
<evidence type="ECO:0000256" key="6">
    <source>
        <dbReference type="ARBA" id="ARBA00023295"/>
    </source>
</evidence>
<dbReference type="PROSITE" id="PS00128">
    <property type="entry name" value="GLYCOSYL_HYDROL_F22_1"/>
    <property type="match status" value="1"/>
</dbReference>
<dbReference type="PROSITE" id="PS51348">
    <property type="entry name" value="GLYCOSYL_HYDROL_F22_2"/>
    <property type="match status" value="1"/>
</dbReference>
<evidence type="ECO:0000256" key="8">
    <source>
        <dbReference type="SAM" id="SignalP"/>
    </source>
</evidence>
<dbReference type="InterPro" id="IPR023346">
    <property type="entry name" value="Lysozyme-like_dom_sf"/>
</dbReference>
<dbReference type="PRINTS" id="PR00135">
    <property type="entry name" value="LYZLACT"/>
</dbReference>
<evidence type="ECO:0000256" key="1">
    <source>
        <dbReference type="ARBA" id="ARBA00000632"/>
    </source>
</evidence>
<dbReference type="Proteomes" id="UP001187531">
    <property type="component" value="Unassembled WGS sequence"/>
</dbReference>
<keyword evidence="5" id="KW-1015">Disulfide bond</keyword>
<evidence type="ECO:0000313" key="11">
    <source>
        <dbReference type="Proteomes" id="UP001187531"/>
    </source>
</evidence>
<reference evidence="10" key="1">
    <citation type="submission" date="2023-07" db="EMBL/GenBank/DDBJ databases">
        <title>Chromosome-level genome assembly of Artemia franciscana.</title>
        <authorList>
            <person name="Jo E."/>
        </authorList>
    </citation>
    <scope>NUCLEOTIDE SEQUENCE</scope>
    <source>
        <tissue evidence="10">Whole body</tissue>
    </source>
</reference>
<dbReference type="PANTHER" id="PTHR11407">
    <property type="entry name" value="LYSOZYME C"/>
    <property type="match status" value="1"/>
</dbReference>
<dbReference type="PANTHER" id="PTHR11407:SF63">
    <property type="entry name" value="LYSOZYME C"/>
    <property type="match status" value="1"/>
</dbReference>
<comment type="catalytic activity">
    <reaction evidence="1">
        <text>Hydrolysis of (1-&gt;4)-beta-linkages between N-acetylmuramic acid and N-acetyl-D-glucosamine residues in a peptidoglycan and between N-acetyl-D-glucosamine residues in chitodextrins.</text>
        <dbReference type="EC" id="3.2.1.17"/>
    </reaction>
</comment>
<name>A0AA88KXI5_ARTSF</name>
<feature type="domain" description="Glycosyl hydrolases family 22 (GH22)" evidence="9">
    <location>
        <begin position="98"/>
        <end position="116"/>
    </location>
</feature>
<dbReference type="FunFam" id="1.10.530.10:FF:000001">
    <property type="entry name" value="Lysozyme C"/>
    <property type="match status" value="1"/>
</dbReference>
<proteinExistence type="inferred from homology"/>
<dbReference type="AlphaFoldDB" id="A0AA88KXI5"/>
<dbReference type="PRINTS" id="PR00137">
    <property type="entry name" value="LYSOZYME"/>
</dbReference>
<comment type="caution">
    <text evidence="10">The sequence shown here is derived from an EMBL/GenBank/DDBJ whole genome shotgun (WGS) entry which is preliminary data.</text>
</comment>
<gene>
    <name evidence="10" type="ORF">QYM36_016046</name>
</gene>
<feature type="signal peptide" evidence="8">
    <location>
        <begin position="1"/>
        <end position="19"/>
    </location>
</feature>
<dbReference type="GO" id="GO:0031640">
    <property type="term" value="P:killing of cells of another organism"/>
    <property type="evidence" value="ECO:0007669"/>
    <property type="project" value="UniProtKB-KW"/>
</dbReference>
<dbReference type="CDD" id="cd16899">
    <property type="entry name" value="LYZ_C_invert"/>
    <property type="match status" value="1"/>
</dbReference>
<evidence type="ECO:0000259" key="9">
    <source>
        <dbReference type="PROSITE" id="PS00128"/>
    </source>
</evidence>
<keyword evidence="4" id="KW-0929">Antimicrobial</keyword>
<keyword evidence="11" id="KW-1185">Reference proteome</keyword>
<keyword evidence="6" id="KW-0326">Glycosidase</keyword>
<evidence type="ECO:0000256" key="5">
    <source>
        <dbReference type="ARBA" id="ARBA00023157"/>
    </source>
</evidence>
<dbReference type="Pfam" id="PF00062">
    <property type="entry name" value="Lys"/>
    <property type="match status" value="1"/>
</dbReference>
<protein>
    <recommendedName>
        <fullName evidence="3">lysozyme</fullName>
        <ecNumber evidence="3">3.2.1.17</ecNumber>
    </recommendedName>
</protein>